<accession>A0ABP7DDK5</accession>
<feature type="transmembrane region" description="Helical" evidence="2">
    <location>
        <begin position="662"/>
        <end position="680"/>
    </location>
</feature>
<dbReference type="InterPro" id="IPR046112">
    <property type="entry name" value="DUF6049"/>
</dbReference>
<name>A0ABP7DDK5_9ACTN</name>
<dbReference type="Pfam" id="PF19516">
    <property type="entry name" value="DUF6049"/>
    <property type="match status" value="1"/>
</dbReference>
<feature type="signal peptide" evidence="3">
    <location>
        <begin position="1"/>
        <end position="34"/>
    </location>
</feature>
<feature type="chain" id="PRO_5045670410" evidence="3">
    <location>
        <begin position="35"/>
        <end position="720"/>
    </location>
</feature>
<dbReference type="Proteomes" id="UP001500051">
    <property type="component" value="Unassembled WGS sequence"/>
</dbReference>
<proteinExistence type="predicted"/>
<feature type="compositionally biased region" description="Basic and acidic residues" evidence="1">
    <location>
        <begin position="704"/>
        <end position="720"/>
    </location>
</feature>
<reference evidence="5" key="1">
    <citation type="journal article" date="2019" name="Int. J. Syst. Evol. Microbiol.">
        <title>The Global Catalogue of Microorganisms (GCM) 10K type strain sequencing project: providing services to taxonomists for standard genome sequencing and annotation.</title>
        <authorList>
            <consortium name="The Broad Institute Genomics Platform"/>
            <consortium name="The Broad Institute Genome Sequencing Center for Infectious Disease"/>
            <person name="Wu L."/>
            <person name="Ma J."/>
        </authorList>
    </citation>
    <scope>NUCLEOTIDE SEQUENCE [LARGE SCALE GENOMIC DNA]</scope>
    <source>
        <strain evidence="5">JCM 16548</strain>
    </source>
</reference>
<sequence>MRAVRALLATLLVTVIGLPVLVAAPLLTATTAHAAEPEAWARVSIDQVSPALPSRDQPDEKVTLSGRVTNTSDVELSNLQVAFWRSLDPIETAEGMTAALASAANDPLGARALGGSLFVNVPSEDDRTLEPDESTSFTITATLAQLELPDIDGIYLIGVHLRGRTDSVGPDITVGRGRTFLPVVSETPKEKVRQTSVVVLSSRPSLVRTGYFADDHLVDELSGDGRLTRLLEAAGAQGTSFAIDPALVQEVQAMVAGYRVLSDDGTSREGTGAAAAQTWLSRLAGLITSGDGYRLPYGNPDVTALVHDGDTGRLREAVRIGAQVPATAGLRLLVLPGNGTADEETVQAVAALDPAVILLSDATIRTATAIDSPVLRGPAGSTLVRYTAGASGGGPGPAPRSTPAKVQQRMLADTWIAARSAPEGSPAGRVRVVTDPNQTAGRDNEVAAPWLAGATLTQLLTATPAAWSGEYRYTAGARDAELTAAQLAAARGLSEQFGTYTDLLVEPRVAQADAAIALPRSVSLSWRDDETRSQRYTSTVEDYLDDVLYERISLGVIPRVSTTGRLGTFPITVRNDLPAGADPDTNAIKVRIVFGSSASQRLTVAPIDIARVDAGQTVTVDAQVQAETNGSVRVRAQLQSPDGISVGRSKPVEVTATQAGTIGWLIAIAAGIVLVGTTVLRIRQVGRERAAEEHEPEPLAVSRPPDRADAPDGSKDTLDV</sequence>
<keyword evidence="2" id="KW-1133">Transmembrane helix</keyword>
<gene>
    <name evidence="4" type="ORF">GCM10022204_20260</name>
</gene>
<protein>
    <submittedName>
        <fullName evidence="4">DUF6049 family protein</fullName>
    </submittedName>
</protein>
<evidence type="ECO:0000256" key="1">
    <source>
        <dbReference type="SAM" id="MobiDB-lite"/>
    </source>
</evidence>
<feature type="region of interest" description="Disordered" evidence="1">
    <location>
        <begin position="688"/>
        <end position="720"/>
    </location>
</feature>
<keyword evidence="5" id="KW-1185">Reference proteome</keyword>
<evidence type="ECO:0000313" key="5">
    <source>
        <dbReference type="Proteomes" id="UP001500051"/>
    </source>
</evidence>
<evidence type="ECO:0000256" key="3">
    <source>
        <dbReference type="SAM" id="SignalP"/>
    </source>
</evidence>
<organism evidence="4 5">
    <name type="scientific">Microlunatus aurantiacus</name>
    <dbReference type="NCBI Taxonomy" id="446786"/>
    <lineage>
        <taxon>Bacteria</taxon>
        <taxon>Bacillati</taxon>
        <taxon>Actinomycetota</taxon>
        <taxon>Actinomycetes</taxon>
        <taxon>Propionibacteriales</taxon>
        <taxon>Propionibacteriaceae</taxon>
        <taxon>Microlunatus</taxon>
    </lineage>
</organism>
<comment type="caution">
    <text evidence="4">The sequence shown here is derived from an EMBL/GenBank/DDBJ whole genome shotgun (WGS) entry which is preliminary data.</text>
</comment>
<keyword evidence="2" id="KW-0472">Membrane</keyword>
<evidence type="ECO:0000313" key="4">
    <source>
        <dbReference type="EMBL" id="GAA3703052.1"/>
    </source>
</evidence>
<evidence type="ECO:0000256" key="2">
    <source>
        <dbReference type="SAM" id="Phobius"/>
    </source>
</evidence>
<feature type="compositionally biased region" description="Basic and acidic residues" evidence="1">
    <location>
        <begin position="688"/>
        <end position="697"/>
    </location>
</feature>
<keyword evidence="2" id="KW-0812">Transmembrane</keyword>
<dbReference type="EMBL" id="BAAAYX010000004">
    <property type="protein sequence ID" value="GAA3703052.1"/>
    <property type="molecule type" value="Genomic_DNA"/>
</dbReference>
<keyword evidence="3" id="KW-0732">Signal</keyword>